<keyword evidence="4 5" id="KW-0804">Transcription</keyword>
<evidence type="ECO:0000313" key="8">
    <source>
        <dbReference type="EMBL" id="KAK9807594.1"/>
    </source>
</evidence>
<protein>
    <recommendedName>
        <fullName evidence="7">E2F/DP family winged-helix DNA-binding domain-containing protein</fullName>
    </recommendedName>
</protein>
<keyword evidence="5" id="KW-0539">Nucleus</keyword>
<comment type="similarity">
    <text evidence="1 5">Belongs to the E2F/DP family.</text>
</comment>
<evidence type="ECO:0000256" key="6">
    <source>
        <dbReference type="SAM" id="MobiDB-lite"/>
    </source>
</evidence>
<dbReference type="GO" id="GO:0000978">
    <property type="term" value="F:RNA polymerase II cis-regulatory region sequence-specific DNA binding"/>
    <property type="evidence" value="ECO:0007669"/>
    <property type="project" value="InterPro"/>
</dbReference>
<feature type="domain" description="E2F/DP family winged-helix DNA-binding" evidence="7">
    <location>
        <begin position="115"/>
        <end position="184"/>
    </location>
</feature>
<dbReference type="EMBL" id="JALJOR010000012">
    <property type="protein sequence ID" value="KAK9807594.1"/>
    <property type="molecule type" value="Genomic_DNA"/>
</dbReference>
<evidence type="ECO:0000256" key="1">
    <source>
        <dbReference type="ARBA" id="ARBA00010940"/>
    </source>
</evidence>
<organism evidence="8 9">
    <name type="scientific">[Myrmecia] bisecta</name>
    <dbReference type="NCBI Taxonomy" id="41462"/>
    <lineage>
        <taxon>Eukaryota</taxon>
        <taxon>Viridiplantae</taxon>
        <taxon>Chlorophyta</taxon>
        <taxon>core chlorophytes</taxon>
        <taxon>Trebouxiophyceae</taxon>
        <taxon>Trebouxiales</taxon>
        <taxon>Trebouxiaceae</taxon>
        <taxon>Myrmecia</taxon>
    </lineage>
</organism>
<evidence type="ECO:0000256" key="3">
    <source>
        <dbReference type="ARBA" id="ARBA00023125"/>
    </source>
</evidence>
<dbReference type="Gene3D" id="1.10.10.10">
    <property type="entry name" value="Winged helix-like DNA-binding domain superfamily/Winged helix DNA-binding domain"/>
    <property type="match status" value="2"/>
</dbReference>
<proteinExistence type="inferred from homology"/>
<comment type="caution">
    <text evidence="8">The sequence shown here is derived from an EMBL/GenBank/DDBJ whole genome shotgun (WGS) entry which is preliminary data.</text>
</comment>
<evidence type="ECO:0000256" key="5">
    <source>
        <dbReference type="RuleBase" id="RU003796"/>
    </source>
</evidence>
<sequence length="491" mass="52930">MRQGGAPSDNKPTGVEQSQQPPDRPIDFKSSRKIQPVLAAGLLTLPAQSKRRLKHCRRQALVTAECSQTRSLSHRLSSVFHMMYNYNGRGGLQADQDEHQGRCKCGKRISAAHPPCKSELMLLCEKFQQRYCQMGPNGASTPILLNDVAGDLGVPRRRLYDIINVMEAVEIVHRIGKLAYEWRGTAHLPALLEQLLQDEEQGRPVEDRVRKSGQHAKQAATAAQHAAATLQNQASIGSQEEGRQTSNSLWVLSRKFVRLLLANPGPVPLTEAAALLAGHDSGDPRRQQMLITIERRLIDIGCILSCVDLIEKTYLGKRQPAFTWNWRWQRSGSLSSIGSSITCFMLAKEESSPCADLAAHGGETIGTGPGLDPSDVAQELPLPWPFGLQLHHASLAMTLQLMQQRGQLGLPSLAAIKGLNLLPGADAGAGAAGPGLPPGLLASLMLGTGLSTMPGVPLQSSEHSVRSQAAAHSTVQPHSVTVTSAVQQAAE</sequence>
<feature type="region of interest" description="Disordered" evidence="6">
    <location>
        <begin position="465"/>
        <end position="491"/>
    </location>
</feature>
<dbReference type="InterPro" id="IPR015633">
    <property type="entry name" value="E2F"/>
</dbReference>
<evidence type="ECO:0000259" key="7">
    <source>
        <dbReference type="SMART" id="SM01372"/>
    </source>
</evidence>
<reference evidence="8 9" key="1">
    <citation type="journal article" date="2024" name="Nat. Commun.">
        <title>Phylogenomics reveals the evolutionary origins of lichenization in chlorophyte algae.</title>
        <authorList>
            <person name="Puginier C."/>
            <person name="Libourel C."/>
            <person name="Otte J."/>
            <person name="Skaloud P."/>
            <person name="Haon M."/>
            <person name="Grisel S."/>
            <person name="Petersen M."/>
            <person name="Berrin J.G."/>
            <person name="Delaux P.M."/>
            <person name="Dal Grande F."/>
            <person name="Keller J."/>
        </authorList>
    </citation>
    <scope>NUCLEOTIDE SEQUENCE [LARGE SCALE GENOMIC DNA]</scope>
    <source>
        <strain evidence="8 9">SAG 2043</strain>
    </source>
</reference>
<dbReference type="PANTHER" id="PTHR12081">
    <property type="entry name" value="TRANSCRIPTION FACTOR E2F"/>
    <property type="match status" value="1"/>
</dbReference>
<keyword evidence="2 5" id="KW-0805">Transcription regulation</keyword>
<dbReference type="Proteomes" id="UP001489004">
    <property type="component" value="Unassembled WGS sequence"/>
</dbReference>
<feature type="compositionally biased region" description="Low complexity" evidence="6">
    <location>
        <begin position="215"/>
        <end position="224"/>
    </location>
</feature>
<feature type="domain" description="E2F/DP family winged-helix DNA-binding" evidence="7">
    <location>
        <begin position="244"/>
        <end position="326"/>
    </location>
</feature>
<comment type="subcellular location">
    <subcellularLocation>
        <location evidence="5">Nucleus</location>
    </subcellularLocation>
</comment>
<keyword evidence="9" id="KW-1185">Reference proteome</keyword>
<evidence type="ECO:0000313" key="9">
    <source>
        <dbReference type="Proteomes" id="UP001489004"/>
    </source>
</evidence>
<keyword evidence="3 5" id="KW-0238">DNA-binding</keyword>
<dbReference type="SMART" id="SM01372">
    <property type="entry name" value="E2F_TDP"/>
    <property type="match status" value="2"/>
</dbReference>
<feature type="region of interest" description="Disordered" evidence="6">
    <location>
        <begin position="1"/>
        <end position="29"/>
    </location>
</feature>
<dbReference type="GO" id="GO:0000981">
    <property type="term" value="F:DNA-binding transcription factor activity, RNA polymerase II-specific"/>
    <property type="evidence" value="ECO:0007669"/>
    <property type="project" value="TreeGrafter"/>
</dbReference>
<gene>
    <name evidence="8" type="ORF">WJX72_003635</name>
</gene>
<dbReference type="AlphaFoldDB" id="A0AAW1PCZ0"/>
<dbReference type="GO" id="GO:0090575">
    <property type="term" value="C:RNA polymerase II transcription regulator complex"/>
    <property type="evidence" value="ECO:0007669"/>
    <property type="project" value="TreeGrafter"/>
</dbReference>
<dbReference type="InterPro" id="IPR003316">
    <property type="entry name" value="E2F_WHTH_DNA-bd_dom"/>
</dbReference>
<dbReference type="SUPFAM" id="SSF46785">
    <property type="entry name" value="Winged helix' DNA-binding domain"/>
    <property type="match status" value="1"/>
</dbReference>
<dbReference type="InterPro" id="IPR036390">
    <property type="entry name" value="WH_DNA-bd_sf"/>
</dbReference>
<evidence type="ECO:0000256" key="2">
    <source>
        <dbReference type="ARBA" id="ARBA00023015"/>
    </source>
</evidence>
<dbReference type="PANTHER" id="PTHR12081:SF7">
    <property type="entry name" value="TRANSCRIPTION FACTOR EFL-3"/>
    <property type="match status" value="1"/>
</dbReference>
<dbReference type="Pfam" id="PF02319">
    <property type="entry name" value="WHD_E2F_TDP"/>
    <property type="match status" value="2"/>
</dbReference>
<name>A0AAW1PCZ0_9CHLO</name>
<feature type="region of interest" description="Disordered" evidence="6">
    <location>
        <begin position="202"/>
        <end position="224"/>
    </location>
</feature>
<dbReference type="InterPro" id="IPR036388">
    <property type="entry name" value="WH-like_DNA-bd_sf"/>
</dbReference>
<evidence type="ECO:0000256" key="4">
    <source>
        <dbReference type="ARBA" id="ARBA00023163"/>
    </source>
</evidence>
<accession>A0AAW1PCZ0</accession>